<gene>
    <name evidence="1" type="ORF">F0562_033910</name>
</gene>
<name>A0A5J5AJE8_9ASTE</name>
<dbReference type="Proteomes" id="UP000325577">
    <property type="component" value="Linkage Group LG20"/>
</dbReference>
<dbReference type="GO" id="GO:0005615">
    <property type="term" value="C:extracellular space"/>
    <property type="evidence" value="ECO:0007669"/>
    <property type="project" value="TreeGrafter"/>
</dbReference>
<keyword evidence="2" id="KW-1185">Reference proteome</keyword>
<dbReference type="GO" id="GO:0008083">
    <property type="term" value="F:growth factor activity"/>
    <property type="evidence" value="ECO:0007669"/>
    <property type="project" value="InterPro"/>
</dbReference>
<dbReference type="PANTHER" id="PTHR36313">
    <property type="entry name" value="ROOT MERISTEM GROWTH FACTOR 2"/>
    <property type="match status" value="1"/>
</dbReference>
<evidence type="ECO:0000313" key="1">
    <source>
        <dbReference type="EMBL" id="KAA8529291.1"/>
    </source>
</evidence>
<dbReference type="GO" id="GO:0030154">
    <property type="term" value="P:cell differentiation"/>
    <property type="evidence" value="ECO:0007669"/>
    <property type="project" value="TreeGrafter"/>
</dbReference>
<evidence type="ECO:0000313" key="2">
    <source>
        <dbReference type="Proteomes" id="UP000325577"/>
    </source>
</evidence>
<sequence length="113" mass="12424">MEMQVEECNAVSTGEELLEDVPITDTAARENSLKGRKMEVNYVKKPEKVKANTASRGTSKVSSAAQKLKVERASNVKGKQGAKTLHSEEVDVSGFVAFNEDYHSPKHHPPKNN</sequence>
<dbReference type="AlphaFoldDB" id="A0A5J5AJE8"/>
<dbReference type="InterPro" id="IPR038804">
    <property type="entry name" value="RGF3"/>
</dbReference>
<dbReference type="GO" id="GO:0010082">
    <property type="term" value="P:regulation of root meristem growth"/>
    <property type="evidence" value="ECO:0007669"/>
    <property type="project" value="InterPro"/>
</dbReference>
<organism evidence="1 2">
    <name type="scientific">Nyssa sinensis</name>
    <dbReference type="NCBI Taxonomy" id="561372"/>
    <lineage>
        <taxon>Eukaryota</taxon>
        <taxon>Viridiplantae</taxon>
        <taxon>Streptophyta</taxon>
        <taxon>Embryophyta</taxon>
        <taxon>Tracheophyta</taxon>
        <taxon>Spermatophyta</taxon>
        <taxon>Magnoliopsida</taxon>
        <taxon>eudicotyledons</taxon>
        <taxon>Gunneridae</taxon>
        <taxon>Pentapetalae</taxon>
        <taxon>asterids</taxon>
        <taxon>Cornales</taxon>
        <taxon>Nyssaceae</taxon>
        <taxon>Nyssa</taxon>
    </lineage>
</organism>
<proteinExistence type="predicted"/>
<dbReference type="EMBL" id="CM018044">
    <property type="protein sequence ID" value="KAA8529291.1"/>
    <property type="molecule type" value="Genomic_DNA"/>
</dbReference>
<accession>A0A5J5AJE8</accession>
<dbReference type="OrthoDB" id="994020at2759"/>
<reference evidence="1 2" key="1">
    <citation type="submission" date="2019-09" db="EMBL/GenBank/DDBJ databases">
        <title>A chromosome-level genome assembly of the Chinese tupelo Nyssa sinensis.</title>
        <authorList>
            <person name="Yang X."/>
            <person name="Kang M."/>
            <person name="Yang Y."/>
            <person name="Xiong H."/>
            <person name="Wang M."/>
            <person name="Zhang Z."/>
            <person name="Wang Z."/>
            <person name="Wu H."/>
            <person name="Ma T."/>
            <person name="Liu J."/>
            <person name="Xi Z."/>
        </authorList>
    </citation>
    <scope>NUCLEOTIDE SEQUENCE [LARGE SCALE GENOMIC DNA]</scope>
    <source>
        <strain evidence="1">J267</strain>
        <tissue evidence="1">Leaf</tissue>
    </source>
</reference>
<protein>
    <submittedName>
        <fullName evidence="1">Uncharacterized protein</fullName>
    </submittedName>
</protein>
<dbReference type="GO" id="GO:0010628">
    <property type="term" value="P:positive regulation of gene expression"/>
    <property type="evidence" value="ECO:0007669"/>
    <property type="project" value="TreeGrafter"/>
</dbReference>
<dbReference type="GO" id="GO:0008284">
    <property type="term" value="P:positive regulation of cell population proliferation"/>
    <property type="evidence" value="ECO:0007669"/>
    <property type="project" value="TreeGrafter"/>
</dbReference>
<dbReference type="PANTHER" id="PTHR36313:SF1">
    <property type="entry name" value="PROTEIN GOLVEN 11-RELATED"/>
    <property type="match status" value="1"/>
</dbReference>